<evidence type="ECO:0000313" key="1">
    <source>
        <dbReference type="EMBL" id="SVA73061.1"/>
    </source>
</evidence>
<dbReference type="AlphaFoldDB" id="A0A381Y8V7"/>
<proteinExistence type="predicted"/>
<gene>
    <name evidence="1" type="ORF">METZ01_LOCUS125915</name>
</gene>
<organism evidence="1">
    <name type="scientific">marine metagenome</name>
    <dbReference type="NCBI Taxonomy" id="408172"/>
    <lineage>
        <taxon>unclassified sequences</taxon>
        <taxon>metagenomes</taxon>
        <taxon>ecological metagenomes</taxon>
    </lineage>
</organism>
<reference evidence="1" key="1">
    <citation type="submission" date="2018-05" db="EMBL/GenBank/DDBJ databases">
        <authorList>
            <person name="Lanie J.A."/>
            <person name="Ng W.-L."/>
            <person name="Kazmierczak K.M."/>
            <person name="Andrzejewski T.M."/>
            <person name="Davidsen T.M."/>
            <person name="Wayne K.J."/>
            <person name="Tettelin H."/>
            <person name="Glass J.I."/>
            <person name="Rusch D."/>
            <person name="Podicherti R."/>
            <person name="Tsui H.-C.T."/>
            <person name="Winkler M.E."/>
        </authorList>
    </citation>
    <scope>NUCLEOTIDE SEQUENCE</scope>
</reference>
<accession>A0A381Y8V7</accession>
<dbReference type="EMBL" id="UINC01017584">
    <property type="protein sequence ID" value="SVA73061.1"/>
    <property type="molecule type" value="Genomic_DNA"/>
</dbReference>
<name>A0A381Y8V7_9ZZZZ</name>
<protein>
    <submittedName>
        <fullName evidence="1">Uncharacterized protein</fullName>
    </submittedName>
</protein>
<sequence length="40" mass="4553">MLILALVMLLAGPMNVLWAQNPRELTSLFFDGRAYLTEED</sequence>
<feature type="non-terminal residue" evidence="1">
    <location>
        <position position="40"/>
    </location>
</feature>